<dbReference type="GO" id="GO:1905515">
    <property type="term" value="P:non-motile cilium assembly"/>
    <property type="evidence" value="ECO:0007669"/>
    <property type="project" value="TreeGrafter"/>
</dbReference>
<dbReference type="PANTHER" id="PTHR13531">
    <property type="entry name" value="GEO07735P1-RELATED-RELATED"/>
    <property type="match status" value="1"/>
</dbReference>
<dbReference type="GO" id="GO:0016020">
    <property type="term" value="C:membrane"/>
    <property type="evidence" value="ECO:0007669"/>
    <property type="project" value="UniProtKB-SubCell"/>
</dbReference>
<dbReference type="PANTHER" id="PTHR13531:SF6">
    <property type="entry name" value="TMEM (HUMAN TRANSMEMBRANE PROTEIN) HOMOLOG"/>
    <property type="match status" value="1"/>
</dbReference>
<dbReference type="GO" id="GO:0035869">
    <property type="term" value="C:ciliary transition zone"/>
    <property type="evidence" value="ECO:0007669"/>
    <property type="project" value="TreeGrafter"/>
</dbReference>
<keyword evidence="4 5" id="KW-0472">Membrane</keyword>
<sequence length="190" mass="22354">MDNYDMPHKIYSNHEFELCISSLPLAICIYFNSYLSVAFGILIGTLCLGKFRWLRFESELQRVLLLPFFAIWMGVEALRVHIGRNGNKYENVQDLSRFLLLTIFPLFPLVLYFSLYQEIIFPCDKVFGGIMIAVLCFEVIVSSRTLRKLIQKHAAAFHQSCRAKEIEIEFKREEEEEKLQDQWEQTSNLR</sequence>
<feature type="transmembrane region" description="Helical" evidence="5">
    <location>
        <begin position="119"/>
        <end position="141"/>
    </location>
</feature>
<dbReference type="EMBL" id="HBGY01031858">
    <property type="protein sequence ID" value="CAD9610807.1"/>
    <property type="molecule type" value="Transcribed_RNA"/>
</dbReference>
<feature type="transmembrane region" description="Helical" evidence="5">
    <location>
        <begin position="21"/>
        <end position="43"/>
    </location>
</feature>
<proteinExistence type="predicted"/>
<reference evidence="6" key="1">
    <citation type="submission" date="2021-01" db="EMBL/GenBank/DDBJ databases">
        <authorList>
            <person name="Corre E."/>
            <person name="Pelletier E."/>
            <person name="Niang G."/>
            <person name="Scheremetjew M."/>
            <person name="Finn R."/>
            <person name="Kale V."/>
            <person name="Holt S."/>
            <person name="Cochrane G."/>
            <person name="Meng A."/>
            <person name="Brown T."/>
            <person name="Cohen L."/>
        </authorList>
    </citation>
    <scope>NUCLEOTIDE SEQUENCE</scope>
    <source>
        <strain evidence="6">B650</strain>
    </source>
</reference>
<feature type="transmembrane region" description="Helical" evidence="5">
    <location>
        <begin position="94"/>
        <end position="113"/>
    </location>
</feature>
<dbReference type="InterPro" id="IPR019184">
    <property type="entry name" value="Uncharacterised_TM-17"/>
</dbReference>
<comment type="subcellular location">
    <subcellularLocation>
        <location evidence="1">Membrane</location>
        <topology evidence="1">Multi-pass membrane protein</topology>
    </subcellularLocation>
</comment>
<keyword evidence="3 5" id="KW-1133">Transmembrane helix</keyword>
<evidence type="ECO:0000256" key="1">
    <source>
        <dbReference type="ARBA" id="ARBA00004141"/>
    </source>
</evidence>
<accession>A0A7S2LPI5</accession>
<dbReference type="Pfam" id="PF09799">
    <property type="entry name" value="Transmemb_17"/>
    <property type="match status" value="1"/>
</dbReference>
<name>A0A7S2LPI5_9STRA</name>
<evidence type="ECO:0008006" key="7">
    <source>
        <dbReference type="Google" id="ProtNLM"/>
    </source>
</evidence>
<evidence type="ECO:0000256" key="4">
    <source>
        <dbReference type="ARBA" id="ARBA00023136"/>
    </source>
</evidence>
<evidence type="ECO:0000256" key="2">
    <source>
        <dbReference type="ARBA" id="ARBA00022692"/>
    </source>
</evidence>
<gene>
    <name evidence="6" type="ORF">LDAN0321_LOCUS19894</name>
</gene>
<evidence type="ECO:0000313" key="6">
    <source>
        <dbReference type="EMBL" id="CAD9610807.1"/>
    </source>
</evidence>
<organism evidence="6">
    <name type="scientific">Leptocylindrus danicus</name>
    <dbReference type="NCBI Taxonomy" id="163516"/>
    <lineage>
        <taxon>Eukaryota</taxon>
        <taxon>Sar</taxon>
        <taxon>Stramenopiles</taxon>
        <taxon>Ochrophyta</taxon>
        <taxon>Bacillariophyta</taxon>
        <taxon>Coscinodiscophyceae</taxon>
        <taxon>Chaetocerotophycidae</taxon>
        <taxon>Leptocylindrales</taxon>
        <taxon>Leptocylindraceae</taxon>
        <taxon>Leptocylindrus</taxon>
    </lineage>
</organism>
<feature type="transmembrane region" description="Helical" evidence="5">
    <location>
        <begin position="63"/>
        <end position="82"/>
    </location>
</feature>
<dbReference type="AlphaFoldDB" id="A0A7S2LPI5"/>
<evidence type="ECO:0000256" key="5">
    <source>
        <dbReference type="SAM" id="Phobius"/>
    </source>
</evidence>
<protein>
    <recommendedName>
        <fullName evidence="7">Transmembrane protein 17</fullName>
    </recommendedName>
</protein>
<keyword evidence="2 5" id="KW-0812">Transmembrane</keyword>
<evidence type="ECO:0000256" key="3">
    <source>
        <dbReference type="ARBA" id="ARBA00022989"/>
    </source>
</evidence>